<proteinExistence type="predicted"/>
<dbReference type="AlphaFoldDB" id="A0A067QY14"/>
<accession>A0A067QY14</accession>
<organism evidence="1 2">
    <name type="scientific">Zootermopsis nevadensis</name>
    <name type="common">Dampwood termite</name>
    <dbReference type="NCBI Taxonomy" id="136037"/>
    <lineage>
        <taxon>Eukaryota</taxon>
        <taxon>Metazoa</taxon>
        <taxon>Ecdysozoa</taxon>
        <taxon>Arthropoda</taxon>
        <taxon>Hexapoda</taxon>
        <taxon>Insecta</taxon>
        <taxon>Pterygota</taxon>
        <taxon>Neoptera</taxon>
        <taxon>Polyneoptera</taxon>
        <taxon>Dictyoptera</taxon>
        <taxon>Blattodea</taxon>
        <taxon>Blattoidea</taxon>
        <taxon>Termitoidae</taxon>
        <taxon>Termopsidae</taxon>
        <taxon>Zootermopsis</taxon>
    </lineage>
</organism>
<dbReference type="EMBL" id="KK853221">
    <property type="protein sequence ID" value="KDR09724.1"/>
    <property type="molecule type" value="Genomic_DNA"/>
</dbReference>
<evidence type="ECO:0000313" key="1">
    <source>
        <dbReference type="EMBL" id="KDR09724.1"/>
    </source>
</evidence>
<dbReference type="Proteomes" id="UP000027135">
    <property type="component" value="Unassembled WGS sequence"/>
</dbReference>
<name>A0A067QY14_ZOONE</name>
<protein>
    <submittedName>
        <fullName evidence="1">Uncharacterized protein</fullName>
    </submittedName>
</protein>
<sequence length="80" mass="9124">MDRRAMEEDEDDGKRKDCCMLLHNMDKKTDRLLDSFIRDIGSPDIEVAIEAAKQLRTTAAMKLEGKHTNWYCGVSSNSDC</sequence>
<gene>
    <name evidence="1" type="ORF">L798_00692</name>
</gene>
<keyword evidence="2" id="KW-1185">Reference proteome</keyword>
<evidence type="ECO:0000313" key="2">
    <source>
        <dbReference type="Proteomes" id="UP000027135"/>
    </source>
</evidence>
<dbReference type="InParanoid" id="A0A067QY14"/>
<reference evidence="1 2" key="1">
    <citation type="journal article" date="2014" name="Nat. Commun.">
        <title>Molecular traces of alternative social organization in a termite genome.</title>
        <authorList>
            <person name="Terrapon N."/>
            <person name="Li C."/>
            <person name="Robertson H.M."/>
            <person name="Ji L."/>
            <person name="Meng X."/>
            <person name="Booth W."/>
            <person name="Chen Z."/>
            <person name="Childers C.P."/>
            <person name="Glastad K.M."/>
            <person name="Gokhale K."/>
            <person name="Gowin J."/>
            <person name="Gronenberg W."/>
            <person name="Hermansen R.A."/>
            <person name="Hu H."/>
            <person name="Hunt B.G."/>
            <person name="Huylmans A.K."/>
            <person name="Khalil S.M."/>
            <person name="Mitchell R.D."/>
            <person name="Munoz-Torres M.C."/>
            <person name="Mustard J.A."/>
            <person name="Pan H."/>
            <person name="Reese J.T."/>
            <person name="Scharf M.E."/>
            <person name="Sun F."/>
            <person name="Vogel H."/>
            <person name="Xiao J."/>
            <person name="Yang W."/>
            <person name="Yang Z."/>
            <person name="Yang Z."/>
            <person name="Zhou J."/>
            <person name="Zhu J."/>
            <person name="Brent C.S."/>
            <person name="Elsik C.G."/>
            <person name="Goodisman M.A."/>
            <person name="Liberles D.A."/>
            <person name="Roe R.M."/>
            <person name="Vargo E.L."/>
            <person name="Vilcinskas A."/>
            <person name="Wang J."/>
            <person name="Bornberg-Bauer E."/>
            <person name="Korb J."/>
            <person name="Zhang G."/>
            <person name="Liebig J."/>
        </authorList>
    </citation>
    <scope>NUCLEOTIDE SEQUENCE [LARGE SCALE GENOMIC DNA]</scope>
    <source>
        <tissue evidence="1">Whole organism</tissue>
    </source>
</reference>